<dbReference type="InterPro" id="IPR007433">
    <property type="entry name" value="DUF481"/>
</dbReference>
<sequence length="346" mass="38154">MKQSFDFFHLGRALFFLLLAAVPLRAAELKLANGDRITGTLISRDRGKIHFYSPLLGDLVVSEKQAMVVADDDKAVEALAGLPPIPAKPAVSSASSPEAAPPTADTVPAATETTSPKWKGKIEFGFANQQGRANANNISLRADAEHTDGPDNLRLSGRYLYGKSETTVTSDRQDASFRWRHELSETMFGQTVSSYSSDTIKGIDYDLEQNAGIGYKFLRRPRHTASVGAGVTLQYRAATDLEQSLAYLGELFQDYTYKINGHFTLLQEAGALYAPESRGIATYSGNKLISETDTRSYKLHFNTTLQGKFNERISLNIRYEYEYDSTIADLTARADQRITSSIGYAF</sequence>
<feature type="region of interest" description="Disordered" evidence="1">
    <location>
        <begin position="88"/>
        <end position="114"/>
    </location>
</feature>
<organism evidence="2 3">
    <name type="scientific">Horticoccus luteus</name>
    <dbReference type="NCBI Taxonomy" id="2862869"/>
    <lineage>
        <taxon>Bacteria</taxon>
        <taxon>Pseudomonadati</taxon>
        <taxon>Verrucomicrobiota</taxon>
        <taxon>Opitutia</taxon>
        <taxon>Opitutales</taxon>
        <taxon>Opitutaceae</taxon>
        <taxon>Horticoccus</taxon>
    </lineage>
</organism>
<evidence type="ECO:0000313" key="2">
    <source>
        <dbReference type="EMBL" id="QYM78765.1"/>
    </source>
</evidence>
<name>A0A8F9TTI6_9BACT</name>
<protein>
    <submittedName>
        <fullName evidence="2">DUF481 domain-containing protein</fullName>
    </submittedName>
</protein>
<accession>A0A8F9TTI6</accession>
<evidence type="ECO:0000256" key="1">
    <source>
        <dbReference type="SAM" id="MobiDB-lite"/>
    </source>
</evidence>
<dbReference type="Proteomes" id="UP000825051">
    <property type="component" value="Chromosome"/>
</dbReference>
<reference evidence="2" key="1">
    <citation type="submission" date="2021-08" db="EMBL/GenBank/DDBJ databases">
        <title>Genome of a novel bacterium of the phylum Verrucomicrobia, Oleiharenicola sp. KSB-15.</title>
        <authorList>
            <person name="Chung J.-H."/>
            <person name="Ahn J.-H."/>
            <person name="Yoon Y."/>
            <person name="Kim D.-Y."/>
            <person name="An S.-H."/>
            <person name="Park I."/>
            <person name="Yeon J."/>
        </authorList>
    </citation>
    <scope>NUCLEOTIDE SEQUENCE</scope>
    <source>
        <strain evidence="2">KSB-15</strain>
    </source>
</reference>
<dbReference type="Pfam" id="PF04338">
    <property type="entry name" value="DUF481"/>
    <property type="match status" value="1"/>
</dbReference>
<dbReference type="AlphaFoldDB" id="A0A8F9TTI6"/>
<evidence type="ECO:0000313" key="3">
    <source>
        <dbReference type="Proteomes" id="UP000825051"/>
    </source>
</evidence>
<dbReference type="RefSeq" id="WP_220161869.1">
    <property type="nucleotide sequence ID" value="NZ_CP080507.1"/>
</dbReference>
<keyword evidence="3" id="KW-1185">Reference proteome</keyword>
<dbReference type="KEGG" id="ole:K0B96_15895"/>
<proteinExistence type="predicted"/>
<dbReference type="EMBL" id="CP080507">
    <property type="protein sequence ID" value="QYM78765.1"/>
    <property type="molecule type" value="Genomic_DNA"/>
</dbReference>
<gene>
    <name evidence="2" type="ORF">K0B96_15895</name>
</gene>